<sequence length="422" mass="46703">MGYKPSDSAEPHKDMCEMRAPVLSMEKTTNEVGGPDGDGISVGSSTEGYEGHINEDRCTRRPRLAGIMERKVYHLKKGPCGSELDRAGRSWNVRAGAGISAGRSWTVWARAGPCGPELEFNGGGKCPWEKCGCDGCLQVVSYRRQHVHDGRAITAAEESREIVLGLRLVSRRRNDPASNMPVCTDTQRAYNSCLMDPLTGDSLQKQDESNDPDSREDDQPAQPPVVTNRLGIYDVCKDLQTAYEQATTLEQKASIKKDQTLHWQPTNLPPEVGRTNAVKSTGEDGRESASPIVQSPFKSPFSSSSQLPPKVGRTAVKEVTRWRQKRIVLLVISGGKSQGVVHLDLDLHSGTLGGKSPAVSIRTEWHLIMRTMIPTFLEMNQRPAVKWMTLHNTLRLQVCYNTPFTCEFTQLGNLNAHMRKVH</sequence>
<organism>
    <name type="scientific">Branchiostoma floridae</name>
    <name type="common">Florida lancelet</name>
    <name type="synonym">Amphioxus</name>
    <dbReference type="NCBI Taxonomy" id="7739"/>
    <lineage>
        <taxon>Eukaryota</taxon>
        <taxon>Metazoa</taxon>
        <taxon>Chordata</taxon>
        <taxon>Cephalochordata</taxon>
        <taxon>Leptocardii</taxon>
        <taxon>Amphioxiformes</taxon>
        <taxon>Branchiostomatidae</taxon>
        <taxon>Branchiostoma</taxon>
    </lineage>
</organism>
<feature type="region of interest" description="Disordered" evidence="1">
    <location>
        <begin position="194"/>
        <end position="227"/>
    </location>
</feature>
<reference evidence="2" key="1">
    <citation type="journal article" date="2008" name="Nature">
        <title>The amphioxus genome and the evolution of the chordate karyotype.</title>
        <authorList>
            <consortium name="US DOE Joint Genome Institute (JGI-PGF)"/>
            <person name="Putnam N.H."/>
            <person name="Butts T."/>
            <person name="Ferrier D.E.K."/>
            <person name="Furlong R.F."/>
            <person name="Hellsten U."/>
            <person name="Kawashima T."/>
            <person name="Robinson-Rechavi M."/>
            <person name="Shoguchi E."/>
            <person name="Terry A."/>
            <person name="Yu J.-K."/>
            <person name="Benito-Gutierrez E.L."/>
            <person name="Dubchak I."/>
            <person name="Garcia-Fernandez J."/>
            <person name="Gibson-Brown J.J."/>
            <person name="Grigoriev I.V."/>
            <person name="Horton A.C."/>
            <person name="de Jong P.J."/>
            <person name="Jurka J."/>
            <person name="Kapitonov V.V."/>
            <person name="Kohara Y."/>
            <person name="Kuroki Y."/>
            <person name="Lindquist E."/>
            <person name="Lucas S."/>
            <person name="Osoegawa K."/>
            <person name="Pennacchio L.A."/>
            <person name="Salamov A.A."/>
            <person name="Satou Y."/>
            <person name="Sauka-Spengler T."/>
            <person name="Schmutz J."/>
            <person name="Shin-I T."/>
            <person name="Toyoda A."/>
            <person name="Bronner-Fraser M."/>
            <person name="Fujiyama A."/>
            <person name="Holland L.Z."/>
            <person name="Holland P.W.H."/>
            <person name="Satoh N."/>
            <person name="Rokhsar D.S."/>
        </authorList>
    </citation>
    <scope>NUCLEOTIDE SEQUENCE [LARGE SCALE GENOMIC DNA]</scope>
    <source>
        <strain evidence="2">S238N-H82</strain>
        <tissue evidence="2">Testes</tissue>
    </source>
</reference>
<protein>
    <submittedName>
        <fullName evidence="2">Uncharacterized protein</fullName>
    </submittedName>
</protein>
<accession>C3XT22</accession>
<dbReference type="InParanoid" id="C3XT22"/>
<evidence type="ECO:0000256" key="1">
    <source>
        <dbReference type="SAM" id="MobiDB-lite"/>
    </source>
</evidence>
<feature type="region of interest" description="Disordered" evidence="1">
    <location>
        <begin position="263"/>
        <end position="309"/>
    </location>
</feature>
<proteinExistence type="predicted"/>
<name>C3XT22_BRAFL</name>
<gene>
    <name evidence="2" type="ORF">BRAFLDRAFT_97274</name>
</gene>
<dbReference type="EMBL" id="GG666461">
    <property type="protein sequence ID" value="EEN68755.1"/>
    <property type="molecule type" value="Genomic_DNA"/>
</dbReference>
<feature type="compositionally biased region" description="Low complexity" evidence="1">
    <location>
        <begin position="294"/>
        <end position="309"/>
    </location>
</feature>
<dbReference type="AlphaFoldDB" id="C3XT22"/>
<evidence type="ECO:0000313" key="2">
    <source>
        <dbReference type="EMBL" id="EEN68755.1"/>
    </source>
</evidence>